<dbReference type="EMBL" id="LUGG01000041">
    <property type="protein sequence ID" value="OBZ65738.1"/>
    <property type="molecule type" value="Genomic_DNA"/>
</dbReference>
<dbReference type="AlphaFoldDB" id="A0A1C7LMG4"/>
<comment type="caution">
    <text evidence="2">The sequence shown here is derived from an EMBL/GenBank/DDBJ whole genome shotgun (WGS) entry which is preliminary data.</text>
</comment>
<evidence type="ECO:0000313" key="3">
    <source>
        <dbReference type="Proteomes" id="UP000092993"/>
    </source>
</evidence>
<dbReference type="PROSITE" id="PS50011">
    <property type="entry name" value="PROTEIN_KINASE_DOM"/>
    <property type="match status" value="1"/>
</dbReference>
<reference evidence="2 3" key="1">
    <citation type="submission" date="2016-03" db="EMBL/GenBank/DDBJ databases">
        <title>Whole genome sequencing of Grifola frondosa 9006-11.</title>
        <authorList>
            <person name="Min B."/>
            <person name="Park H."/>
            <person name="Kim J.-G."/>
            <person name="Cho H."/>
            <person name="Oh Y.-L."/>
            <person name="Kong W.-S."/>
            <person name="Choi I.-G."/>
        </authorList>
    </citation>
    <scope>NUCLEOTIDE SEQUENCE [LARGE SCALE GENOMIC DNA]</scope>
    <source>
        <strain evidence="2 3">9006-11</strain>
    </source>
</reference>
<keyword evidence="3" id="KW-1185">Reference proteome</keyword>
<name>A0A1C7LMG4_GRIFR</name>
<sequence length="97" mass="11489">MAVDWWSVGITLYEMVTGKLPFYNMDRKFYVKDLVSKMLVKDASAFVPIPHPDLSQQWHKRGLGRQSNFPDIRRLTPPILYAWDNRKQPRKKDQLGR</sequence>
<dbReference type="Gene3D" id="1.10.510.10">
    <property type="entry name" value="Transferase(Phosphotransferase) domain 1"/>
    <property type="match status" value="1"/>
</dbReference>
<proteinExistence type="predicted"/>
<evidence type="ECO:0000313" key="2">
    <source>
        <dbReference type="EMBL" id="OBZ65738.1"/>
    </source>
</evidence>
<dbReference type="GO" id="GO:0004672">
    <property type="term" value="F:protein kinase activity"/>
    <property type="evidence" value="ECO:0007669"/>
    <property type="project" value="InterPro"/>
</dbReference>
<organism evidence="2 3">
    <name type="scientific">Grifola frondosa</name>
    <name type="common">Maitake</name>
    <name type="synonym">Polyporus frondosus</name>
    <dbReference type="NCBI Taxonomy" id="5627"/>
    <lineage>
        <taxon>Eukaryota</taxon>
        <taxon>Fungi</taxon>
        <taxon>Dikarya</taxon>
        <taxon>Basidiomycota</taxon>
        <taxon>Agaricomycotina</taxon>
        <taxon>Agaricomycetes</taxon>
        <taxon>Polyporales</taxon>
        <taxon>Grifolaceae</taxon>
        <taxon>Grifola</taxon>
    </lineage>
</organism>
<protein>
    <recommendedName>
        <fullName evidence="1">Protein kinase domain-containing protein</fullName>
    </recommendedName>
</protein>
<gene>
    <name evidence="2" type="ORF">A0H81_14352</name>
</gene>
<dbReference type="Proteomes" id="UP000092993">
    <property type="component" value="Unassembled WGS sequence"/>
</dbReference>
<feature type="domain" description="Protein kinase" evidence="1">
    <location>
        <begin position="1"/>
        <end position="97"/>
    </location>
</feature>
<evidence type="ECO:0000259" key="1">
    <source>
        <dbReference type="PROSITE" id="PS50011"/>
    </source>
</evidence>
<dbReference type="SUPFAM" id="SSF56112">
    <property type="entry name" value="Protein kinase-like (PK-like)"/>
    <property type="match status" value="1"/>
</dbReference>
<dbReference type="InterPro" id="IPR011009">
    <property type="entry name" value="Kinase-like_dom_sf"/>
</dbReference>
<dbReference type="InterPro" id="IPR000719">
    <property type="entry name" value="Prot_kinase_dom"/>
</dbReference>
<dbReference type="GO" id="GO:0005524">
    <property type="term" value="F:ATP binding"/>
    <property type="evidence" value="ECO:0007669"/>
    <property type="project" value="InterPro"/>
</dbReference>
<accession>A0A1C7LMG4</accession>
<dbReference type="OrthoDB" id="9908981at2759"/>